<keyword evidence="6" id="KW-1133">Transmembrane helix</keyword>
<dbReference type="EC" id="2.7.7.85" evidence="6"/>
<dbReference type="InterPro" id="IPR053472">
    <property type="entry name" value="DAC_CdaS-like"/>
</dbReference>
<keyword evidence="4 6" id="KW-0547">Nucleotide-binding</keyword>
<keyword evidence="6" id="KW-1003">Cell membrane</keyword>
<gene>
    <name evidence="6" type="primary">dacB</name>
    <name evidence="8" type="ORF">CWS20_05050</name>
</gene>
<dbReference type="Gene3D" id="1.10.287.770">
    <property type="entry name" value="YojJ-like"/>
    <property type="match status" value="1"/>
</dbReference>
<reference evidence="8 9" key="1">
    <citation type="journal article" date="2010" name="Int. J. Syst. Evol. Microbiol.">
        <title>Bacillus horneckiae sp. nov., isolated from a spacecraft-assembly clean room.</title>
        <authorList>
            <person name="Vaishampayan P."/>
            <person name="Probst A."/>
            <person name="Krishnamurthi S."/>
            <person name="Ghosh S."/>
            <person name="Osman S."/>
            <person name="McDowall A."/>
            <person name="Ruckmani A."/>
            <person name="Mayilraj S."/>
            <person name="Venkateswaran K."/>
        </authorList>
    </citation>
    <scope>NUCLEOTIDE SEQUENCE [LARGE SCALE GENOMIC DNA]</scope>
    <source>
        <strain evidence="9">1PO1SC</strain>
    </source>
</reference>
<keyword evidence="2 6" id="KW-0808">Transferase</keyword>
<feature type="domain" description="DAC" evidence="7">
    <location>
        <begin position="54"/>
        <end position="199"/>
    </location>
</feature>
<dbReference type="NCBIfam" id="NF038328">
    <property type="entry name" value="c-di-AMP_CdaS"/>
    <property type="match status" value="1"/>
</dbReference>
<evidence type="ECO:0000256" key="5">
    <source>
        <dbReference type="ARBA" id="ARBA00022840"/>
    </source>
</evidence>
<accession>A0A2N0ZLP3</accession>
<comment type="similarity">
    <text evidence="6">Belongs to the adenylate cyclase family. DacB/CdaS subfamily.</text>
</comment>
<dbReference type="PROSITE" id="PS51794">
    <property type="entry name" value="DAC"/>
    <property type="match status" value="1"/>
</dbReference>
<name>A0A2N0ZLP3_9BACI</name>
<comment type="caution">
    <text evidence="8">The sequence shown here is derived from an EMBL/GenBank/DDBJ whole genome shotgun (WGS) entry which is preliminary data.</text>
</comment>
<evidence type="ECO:0000256" key="1">
    <source>
        <dbReference type="ARBA" id="ARBA00000877"/>
    </source>
</evidence>
<comment type="subunit">
    <text evidence="6">Probably oligomerizes.</text>
</comment>
<evidence type="ECO:0000256" key="3">
    <source>
        <dbReference type="ARBA" id="ARBA00022695"/>
    </source>
</evidence>
<comment type="catalytic activity">
    <reaction evidence="1 6">
        <text>2 ATP = 3',3'-c-di-AMP + 2 diphosphate</text>
        <dbReference type="Rhea" id="RHEA:35655"/>
        <dbReference type="ChEBI" id="CHEBI:30616"/>
        <dbReference type="ChEBI" id="CHEBI:33019"/>
        <dbReference type="ChEBI" id="CHEBI:71500"/>
        <dbReference type="EC" id="2.7.7.85"/>
    </reaction>
</comment>
<evidence type="ECO:0000313" key="8">
    <source>
        <dbReference type="EMBL" id="PKG30451.1"/>
    </source>
</evidence>
<dbReference type="GO" id="GO:0004016">
    <property type="term" value="F:adenylate cyclase activity"/>
    <property type="evidence" value="ECO:0007669"/>
    <property type="project" value="UniProtKB-UniRule"/>
</dbReference>
<dbReference type="InterPro" id="IPR003390">
    <property type="entry name" value="DNA_integrity_scan_DisA_N"/>
</dbReference>
<comment type="function">
    <text evidence="6">Catalyzes the condensation of 2 ATP molecules into cyclic di-AMP (c-di-AMP), a second messenger used to regulate differing processes in different bacteria.</text>
</comment>
<dbReference type="GO" id="GO:0005524">
    <property type="term" value="F:ATP binding"/>
    <property type="evidence" value="ECO:0007669"/>
    <property type="project" value="UniProtKB-UniRule"/>
</dbReference>
<keyword evidence="3 6" id="KW-0548">Nucleotidyltransferase</keyword>
<evidence type="ECO:0000256" key="6">
    <source>
        <dbReference type="HAMAP-Rule" id="MF_00838"/>
    </source>
</evidence>
<dbReference type="PANTHER" id="PTHR34185:SF2">
    <property type="entry name" value="CYCLIC DI-AMP SYNTHASE CDAS"/>
    <property type="match status" value="1"/>
</dbReference>
<protein>
    <recommendedName>
        <fullName evidence="6">Diadenylate cyclase</fullName>
        <shortName evidence="6">DAC</shortName>
        <ecNumber evidence="6">2.7.7.85</ecNumber>
    </recommendedName>
    <alternativeName>
        <fullName evidence="6">Cyclic-di-AMP synthase</fullName>
        <shortName evidence="6">c-di-AMP synthase</shortName>
    </alternativeName>
</protein>
<dbReference type="GO" id="GO:0106408">
    <property type="term" value="F:diadenylate cyclase activity"/>
    <property type="evidence" value="ECO:0007669"/>
    <property type="project" value="UniProtKB-EC"/>
</dbReference>
<dbReference type="Gene3D" id="3.40.1700.10">
    <property type="entry name" value="DNA integrity scanning protein, DisA, N-terminal domain"/>
    <property type="match status" value="1"/>
</dbReference>
<dbReference type="GO" id="GO:0006171">
    <property type="term" value="P:cAMP biosynthetic process"/>
    <property type="evidence" value="ECO:0007669"/>
    <property type="project" value="InterPro"/>
</dbReference>
<dbReference type="PANTHER" id="PTHR34185">
    <property type="entry name" value="DIADENYLATE CYCLASE"/>
    <property type="match status" value="1"/>
</dbReference>
<organism evidence="8 9">
    <name type="scientific">Cytobacillus horneckiae</name>
    <dbReference type="NCBI Taxonomy" id="549687"/>
    <lineage>
        <taxon>Bacteria</taxon>
        <taxon>Bacillati</taxon>
        <taxon>Bacillota</taxon>
        <taxon>Bacilli</taxon>
        <taxon>Bacillales</taxon>
        <taxon>Bacillaceae</taxon>
        <taxon>Cytobacillus</taxon>
    </lineage>
</organism>
<keyword evidence="5 6" id="KW-0067">ATP-binding</keyword>
<keyword evidence="6" id="KW-0812">Transmembrane</keyword>
<dbReference type="Pfam" id="PF02457">
    <property type="entry name" value="DAC"/>
    <property type="match status" value="1"/>
</dbReference>
<dbReference type="Proteomes" id="UP000233343">
    <property type="component" value="Unassembled WGS sequence"/>
</dbReference>
<dbReference type="SUPFAM" id="SSF143597">
    <property type="entry name" value="YojJ-like"/>
    <property type="match status" value="1"/>
</dbReference>
<dbReference type="InterPro" id="IPR034693">
    <property type="entry name" value="CdaS"/>
</dbReference>
<keyword evidence="6" id="KW-0472">Membrane</keyword>
<evidence type="ECO:0000256" key="4">
    <source>
        <dbReference type="ARBA" id="ARBA00022741"/>
    </source>
</evidence>
<evidence type="ECO:0000313" key="9">
    <source>
        <dbReference type="Proteomes" id="UP000233343"/>
    </source>
</evidence>
<dbReference type="InterPro" id="IPR019457">
    <property type="entry name" value="CdaS_N"/>
</dbReference>
<sequence length="199" mass="22322">MNYGINQYQNDIERYVNDIQGQLNHLSSSWKEINCCILTEFEKLQKLVNEAHNLTSTYYLQHYLSPYTEQFSILSLAAQHLSNKRHGGLMIVERSIKVDGFIHSGTPIGAKVSHTLLETIFYPGNPIHDGGTLIRKDEIISAGNILPVTEKQANGKKLGTRHRAAIGLTEHTDAVVIVVSEETGRISFAYEGELYVVRP</sequence>
<evidence type="ECO:0000256" key="2">
    <source>
        <dbReference type="ARBA" id="ARBA00022679"/>
    </source>
</evidence>
<keyword evidence="9" id="KW-1185">Reference proteome</keyword>
<dbReference type="EMBL" id="PISD01000008">
    <property type="protein sequence ID" value="PKG30451.1"/>
    <property type="molecule type" value="Genomic_DNA"/>
</dbReference>
<dbReference type="InterPro" id="IPR036888">
    <property type="entry name" value="DNA_integrity_DisA_N_sf"/>
</dbReference>
<evidence type="ECO:0000259" key="7">
    <source>
        <dbReference type="PROSITE" id="PS51794"/>
    </source>
</evidence>
<dbReference type="AlphaFoldDB" id="A0A2N0ZLP3"/>
<dbReference type="HAMAP" id="MF_00838">
    <property type="entry name" value="DacB"/>
    <property type="match status" value="1"/>
</dbReference>
<dbReference type="InterPro" id="IPR050338">
    <property type="entry name" value="DisA"/>
</dbReference>
<dbReference type="Pfam" id="PF10372">
    <property type="entry name" value="CdaS_N"/>
    <property type="match status" value="1"/>
</dbReference>
<proteinExistence type="inferred from homology"/>